<reference evidence="2" key="1">
    <citation type="journal article" date="2015" name="Nature">
        <title>Complex archaea that bridge the gap between prokaryotes and eukaryotes.</title>
        <authorList>
            <person name="Spang A."/>
            <person name="Saw J.H."/>
            <person name="Jorgensen S.L."/>
            <person name="Zaremba-Niedzwiedzka K."/>
            <person name="Martijn J."/>
            <person name="Lind A.E."/>
            <person name="van Eijk R."/>
            <person name="Schleper C."/>
            <person name="Guy L."/>
            <person name="Ettema T.J."/>
        </authorList>
    </citation>
    <scope>NUCLEOTIDE SEQUENCE</scope>
</reference>
<gene>
    <name evidence="2" type="ORF">LCGC14_1693930</name>
</gene>
<sequence>RKALQDLKRQGFTENQISMTLKAQGVLGGPRVGRTAGGIGGAIAATAVAGRFIPGPIDDAAIFAALTAAGGAGLGGVAGEAIQTGIQEKRLIGKREALGAFATEAVTELGGRAVVGGGKFLLSPITRKIVPEAASLVDDFAKVAGQFSPTELDSRFSLRIGEAFSRGSFGAKGIFQEFEEKQGRAALAFADNIIESIGEGIARQAPEEIGEVFAQGITRPGGRVFNLLDDLFDPLYNQLDDLTKSSIIKQIEKIAVPSTILDEFGKPITKLVDRVIGERIAGTGVSTNSLKVFRKKTIAQNQRLVDFAKRTGKELPLASPAGKTMLDDIDRLPKFVGHSDYRAFRTKVLKETRKLNRDVDVSEGMIKQISSITHKELLDPKSVAGASPAARRLHGNISNLFAASQRGLETTFSEKLAKRLLRNPSNVIREVFPSNNPKAIRQLRQSLVNPTAGPIVVDGRVIGIAKGGRPSAEGKALWNQLRQAWLADAVDQASKEGVANPKVLDRVFRKLSPDGKAFREMFPEPEIAARVKKIPALFRTAGKTPPAGASLFARGAQVGGVIQMIRSGKEGDFIGFTAGSVLAIGPLAFAKLATSPKGVKLLTSGFKLKPGASGLVPNAIRMVRVLRDIDKKEEKKRALFLRAKKFPARKAAQAGRRRAAEARIRRQQQEQPFRIR</sequence>
<organism evidence="2">
    <name type="scientific">marine sediment metagenome</name>
    <dbReference type="NCBI Taxonomy" id="412755"/>
    <lineage>
        <taxon>unclassified sequences</taxon>
        <taxon>metagenomes</taxon>
        <taxon>ecological metagenomes</taxon>
    </lineage>
</organism>
<dbReference type="EMBL" id="LAZR01014857">
    <property type="protein sequence ID" value="KKM15648.1"/>
    <property type="molecule type" value="Genomic_DNA"/>
</dbReference>
<proteinExistence type="predicted"/>
<feature type="compositionally biased region" description="Basic and acidic residues" evidence="1">
    <location>
        <begin position="658"/>
        <end position="668"/>
    </location>
</feature>
<evidence type="ECO:0000313" key="2">
    <source>
        <dbReference type="EMBL" id="KKM15648.1"/>
    </source>
</evidence>
<dbReference type="AlphaFoldDB" id="A0A0F9K0K3"/>
<comment type="caution">
    <text evidence="2">The sequence shown here is derived from an EMBL/GenBank/DDBJ whole genome shotgun (WGS) entry which is preliminary data.</text>
</comment>
<accession>A0A0F9K0K3</accession>
<protein>
    <submittedName>
        <fullName evidence="2">Uncharacterized protein</fullName>
    </submittedName>
</protein>
<evidence type="ECO:0000256" key="1">
    <source>
        <dbReference type="SAM" id="MobiDB-lite"/>
    </source>
</evidence>
<name>A0A0F9K0K3_9ZZZZ</name>
<feature type="non-terminal residue" evidence="2">
    <location>
        <position position="1"/>
    </location>
</feature>
<feature type="region of interest" description="Disordered" evidence="1">
    <location>
        <begin position="650"/>
        <end position="676"/>
    </location>
</feature>